<dbReference type="RefSeq" id="WP_309522131.1">
    <property type="nucleotide sequence ID" value="NZ_JAVIXS010000006.1"/>
</dbReference>
<comment type="caution">
    <text evidence="1">The sequence shown here is derived from an EMBL/GenBank/DDBJ whole genome shotgun (WGS) entry which is preliminary data.</text>
</comment>
<protein>
    <submittedName>
        <fullName evidence="1">Uncharacterized protein</fullName>
    </submittedName>
</protein>
<accession>A0ABU1E466</accession>
<dbReference type="EMBL" id="JAVIXS010000006">
    <property type="protein sequence ID" value="MDR4952599.1"/>
    <property type="molecule type" value="Genomic_DNA"/>
</dbReference>
<keyword evidence="2" id="KW-1185">Reference proteome</keyword>
<dbReference type="Proteomes" id="UP001260959">
    <property type="component" value="Unassembled WGS sequence"/>
</dbReference>
<gene>
    <name evidence="1" type="ORF">REB14_10470</name>
</gene>
<evidence type="ECO:0000313" key="1">
    <source>
        <dbReference type="EMBL" id="MDR4952599.1"/>
    </source>
</evidence>
<name>A0ABU1E466_9FLAO</name>
<organism evidence="1 2">
    <name type="scientific">Chryseobacterium metallicongregator</name>
    <dbReference type="NCBI Taxonomy" id="3073042"/>
    <lineage>
        <taxon>Bacteria</taxon>
        <taxon>Pseudomonadati</taxon>
        <taxon>Bacteroidota</taxon>
        <taxon>Flavobacteriia</taxon>
        <taxon>Flavobacteriales</taxon>
        <taxon>Weeksellaceae</taxon>
        <taxon>Chryseobacterium group</taxon>
        <taxon>Chryseobacterium</taxon>
    </lineage>
</organism>
<sequence length="137" mass="16672">MKDFNNNKIKNNNKNMNTVDNKKLKQELILAEIAYQLEFEKKQKSEAKDLYFEMDCEEQIWVYKDSKIVADIYNDGEWENKINVTININPYSNVTFKKIEKKLRDFLFNEWTREQYEKLEISESCLSKDLEHWKDQQ</sequence>
<evidence type="ECO:0000313" key="2">
    <source>
        <dbReference type="Proteomes" id="UP001260959"/>
    </source>
</evidence>
<proteinExistence type="predicted"/>
<reference evidence="1 2" key="1">
    <citation type="submission" date="2023-08" db="EMBL/GenBank/DDBJ databases">
        <authorList>
            <person name="Maltman C."/>
        </authorList>
    </citation>
    <scope>NUCLEOTIDE SEQUENCE [LARGE SCALE GENOMIC DNA]</scope>
    <source>
        <strain evidence="1 2">ES2</strain>
    </source>
</reference>